<comment type="caution">
    <text evidence="1">The sequence shown here is derived from an EMBL/GenBank/DDBJ whole genome shotgun (WGS) entry which is preliminary data.</text>
</comment>
<evidence type="ECO:0000313" key="2">
    <source>
        <dbReference type="Proteomes" id="UP000018440"/>
    </source>
</evidence>
<dbReference type="RefSeq" id="WP_004893862.1">
    <property type="nucleotide sequence ID" value="NZ_KB849576.1"/>
</dbReference>
<gene>
    <name evidence="1" type="ORF">F955_02092</name>
</gene>
<protein>
    <submittedName>
        <fullName evidence="1">Uncharacterized protein</fullName>
    </submittedName>
</protein>
<dbReference type="HOGENOM" id="CLU_2505288_0_0_6"/>
<dbReference type="Proteomes" id="UP000018440">
    <property type="component" value="Unassembled WGS sequence"/>
</dbReference>
<organism evidence="1 2">
    <name type="scientific">Acinetobacter schindleri CIP 107287</name>
    <dbReference type="NCBI Taxonomy" id="1217988"/>
    <lineage>
        <taxon>Bacteria</taxon>
        <taxon>Pseudomonadati</taxon>
        <taxon>Pseudomonadota</taxon>
        <taxon>Gammaproteobacteria</taxon>
        <taxon>Moraxellales</taxon>
        <taxon>Moraxellaceae</taxon>
        <taxon>Acinetobacter</taxon>
    </lineage>
</organism>
<dbReference type="AlphaFoldDB" id="N9AJF9"/>
<dbReference type="EMBL" id="APPQ01000026">
    <property type="protein sequence ID" value="ENV44203.1"/>
    <property type="molecule type" value="Genomic_DNA"/>
</dbReference>
<evidence type="ECO:0000313" key="1">
    <source>
        <dbReference type="EMBL" id="ENV44203.1"/>
    </source>
</evidence>
<name>N9AJF9_9GAMM</name>
<reference evidence="1 2" key="1">
    <citation type="submission" date="2013-02" db="EMBL/GenBank/DDBJ databases">
        <title>The Genome Sequence of Acinetobacter schindleri CIP 107287.</title>
        <authorList>
            <consortium name="The Broad Institute Genome Sequencing Platform"/>
            <consortium name="The Broad Institute Genome Sequencing Center for Infectious Disease"/>
            <person name="Cerqueira G."/>
            <person name="Feldgarden M."/>
            <person name="Courvalin P."/>
            <person name="Perichon B."/>
            <person name="Grillot-Courvalin C."/>
            <person name="Clermont D."/>
            <person name="Rocha E."/>
            <person name="Yoon E.-J."/>
            <person name="Nemec A."/>
            <person name="Walker B."/>
            <person name="Young S.K."/>
            <person name="Zeng Q."/>
            <person name="Gargeya S."/>
            <person name="Fitzgerald M."/>
            <person name="Haas B."/>
            <person name="Abouelleil A."/>
            <person name="Alvarado L."/>
            <person name="Arachchi H.M."/>
            <person name="Berlin A.M."/>
            <person name="Chapman S.B."/>
            <person name="Dewar J."/>
            <person name="Goldberg J."/>
            <person name="Griggs A."/>
            <person name="Gujja S."/>
            <person name="Hansen M."/>
            <person name="Howarth C."/>
            <person name="Imamovic A."/>
            <person name="Larimer J."/>
            <person name="McCowan C."/>
            <person name="Murphy C."/>
            <person name="Neiman D."/>
            <person name="Pearson M."/>
            <person name="Priest M."/>
            <person name="Roberts A."/>
            <person name="Saif S."/>
            <person name="Shea T."/>
            <person name="Sisk P."/>
            <person name="Sykes S."/>
            <person name="Wortman J."/>
            <person name="Nusbaum C."/>
            <person name="Birren B."/>
        </authorList>
    </citation>
    <scope>NUCLEOTIDE SEQUENCE [LARGE SCALE GENOMIC DNA]</scope>
    <source>
        <strain evidence="1 2">CIP 107287</strain>
    </source>
</reference>
<accession>N9AJF9</accession>
<sequence>MEIAQQNELFIKSYEYVYGRKPHSEFRTPPWKFVVKHGFSNSSDEIEDKKFYKHSHNVWLMFQYGMNAEKNLTSLGSVYATSHIP</sequence>
<proteinExistence type="predicted"/>